<proteinExistence type="predicted"/>
<dbReference type="SFLD" id="SFLDS00003">
    <property type="entry name" value="Haloacid_Dehalogenase"/>
    <property type="match status" value="1"/>
</dbReference>
<dbReference type="InterPro" id="IPR036412">
    <property type="entry name" value="HAD-like_sf"/>
</dbReference>
<dbReference type="InterPro" id="IPR000150">
    <property type="entry name" value="Cof"/>
</dbReference>
<sequence>MIRRDLIPLSRIYLAKRKSVPPNIHKKGIFMKYKIVFFDIDGTITHHKDGSISIKTKDAIKSLKSKGIKVVAATGRPLSMCKEIEEMGIDTFITANGAYVKHKQRVIHKITMDKRIVQEVVEFSQVENHALSYYNEQFSMNGVIYEEVLLALKETLSLDIYPTINPHICNEDVYLMCLFATDDALAKYIHKFPHLTFKRWHPYVLNVLQEEVSKSLAISKVLSYFGIDKSEAIAFGDGENDIDMLELVGLGIAMGNGNEKLKKVADFITKTSGEDGIEFALKKYEII</sequence>
<dbReference type="PANTHER" id="PTHR10000:SF25">
    <property type="entry name" value="PHOSPHATASE YKRA-RELATED"/>
    <property type="match status" value="1"/>
</dbReference>
<comment type="caution">
    <text evidence="1">The sequence shown here is derived from an EMBL/GenBank/DDBJ whole genome shotgun (WGS) entry which is preliminary data.</text>
</comment>
<dbReference type="PROSITE" id="PS01229">
    <property type="entry name" value="COF_2"/>
    <property type="match status" value="1"/>
</dbReference>
<name>A0ABU0D4D2_9BACI</name>
<dbReference type="InterPro" id="IPR023214">
    <property type="entry name" value="HAD_sf"/>
</dbReference>
<dbReference type="Proteomes" id="UP001232343">
    <property type="component" value="Unassembled WGS sequence"/>
</dbReference>
<protein>
    <submittedName>
        <fullName evidence="1">Cof subfamily protein (Haloacid dehalogenase superfamily)</fullName>
    </submittedName>
</protein>
<dbReference type="SFLD" id="SFLDG01144">
    <property type="entry name" value="C2.B.4:_PGP_Like"/>
    <property type="match status" value="1"/>
</dbReference>
<dbReference type="EMBL" id="JAUSUO010000004">
    <property type="protein sequence ID" value="MDQ0343241.1"/>
    <property type="molecule type" value="Genomic_DNA"/>
</dbReference>
<dbReference type="Gene3D" id="3.40.50.1000">
    <property type="entry name" value="HAD superfamily/HAD-like"/>
    <property type="match status" value="1"/>
</dbReference>
<evidence type="ECO:0000313" key="2">
    <source>
        <dbReference type="Proteomes" id="UP001232343"/>
    </source>
</evidence>
<dbReference type="Gene3D" id="3.30.1240.10">
    <property type="match status" value="1"/>
</dbReference>
<dbReference type="InterPro" id="IPR006379">
    <property type="entry name" value="HAD-SF_hydro_IIB"/>
</dbReference>
<organism evidence="1 2">
    <name type="scientific">Lederbergia wuyishanensis</name>
    <dbReference type="NCBI Taxonomy" id="1347903"/>
    <lineage>
        <taxon>Bacteria</taxon>
        <taxon>Bacillati</taxon>
        <taxon>Bacillota</taxon>
        <taxon>Bacilli</taxon>
        <taxon>Bacillales</taxon>
        <taxon>Bacillaceae</taxon>
        <taxon>Lederbergia</taxon>
    </lineage>
</organism>
<accession>A0ABU0D4D2</accession>
<dbReference type="SUPFAM" id="SSF56784">
    <property type="entry name" value="HAD-like"/>
    <property type="match status" value="1"/>
</dbReference>
<dbReference type="SFLD" id="SFLDG01140">
    <property type="entry name" value="C2.B:_Phosphomannomutase_and_P"/>
    <property type="match status" value="1"/>
</dbReference>
<keyword evidence="2" id="KW-1185">Reference proteome</keyword>
<gene>
    <name evidence="1" type="ORF">J2S14_002055</name>
</gene>
<dbReference type="PANTHER" id="PTHR10000">
    <property type="entry name" value="PHOSPHOSERINE PHOSPHATASE"/>
    <property type="match status" value="1"/>
</dbReference>
<evidence type="ECO:0000313" key="1">
    <source>
        <dbReference type="EMBL" id="MDQ0343241.1"/>
    </source>
</evidence>
<dbReference type="Pfam" id="PF08282">
    <property type="entry name" value="Hydrolase_3"/>
    <property type="match status" value="1"/>
</dbReference>
<reference evidence="1 2" key="1">
    <citation type="submission" date="2023-07" db="EMBL/GenBank/DDBJ databases">
        <title>Genomic Encyclopedia of Type Strains, Phase IV (KMG-IV): sequencing the most valuable type-strain genomes for metagenomic binning, comparative biology and taxonomic classification.</title>
        <authorList>
            <person name="Goeker M."/>
        </authorList>
    </citation>
    <scope>NUCLEOTIDE SEQUENCE [LARGE SCALE GENOMIC DNA]</scope>
    <source>
        <strain evidence="1 2">DSM 27848</strain>
    </source>
</reference>
<dbReference type="NCBIfam" id="TIGR00099">
    <property type="entry name" value="Cof-subfamily"/>
    <property type="match status" value="1"/>
</dbReference>
<dbReference type="NCBIfam" id="TIGR01484">
    <property type="entry name" value="HAD-SF-IIB"/>
    <property type="match status" value="1"/>
</dbReference>